<gene>
    <name evidence="2" type="ORF">ANN_09683</name>
</gene>
<dbReference type="InterPro" id="IPR007021">
    <property type="entry name" value="DUF659"/>
</dbReference>
<accession>A0ABQ8TP37</accession>
<dbReference type="EMBL" id="JAJSOF020000005">
    <property type="protein sequence ID" value="KAJ4447676.1"/>
    <property type="molecule type" value="Genomic_DNA"/>
</dbReference>
<organism evidence="2 3">
    <name type="scientific">Periplaneta americana</name>
    <name type="common">American cockroach</name>
    <name type="synonym">Blatta americana</name>
    <dbReference type="NCBI Taxonomy" id="6978"/>
    <lineage>
        <taxon>Eukaryota</taxon>
        <taxon>Metazoa</taxon>
        <taxon>Ecdysozoa</taxon>
        <taxon>Arthropoda</taxon>
        <taxon>Hexapoda</taxon>
        <taxon>Insecta</taxon>
        <taxon>Pterygota</taxon>
        <taxon>Neoptera</taxon>
        <taxon>Polyneoptera</taxon>
        <taxon>Dictyoptera</taxon>
        <taxon>Blattodea</taxon>
        <taxon>Blattoidea</taxon>
        <taxon>Blattidae</taxon>
        <taxon>Blattinae</taxon>
        <taxon>Periplaneta</taxon>
    </lineage>
</organism>
<sequence>MGFDRRNGRCRRKSIGSVIVGILSPDNPSQKYLLTTEVLTAVSSSTIDTLFETVMNLVWPDGIERENVLFVTDAATYMIKAARQIRTRYPNLLHLTCLSHGLHSVAEEIRSLFPDIDSLISNAKKIFLKSPSRKQQFKDVIPLISFPP</sequence>
<reference evidence="2 3" key="1">
    <citation type="journal article" date="2022" name="Allergy">
        <title>Genome assembly and annotation of Periplaneta americana reveal a comprehensive cockroach allergen profile.</title>
        <authorList>
            <person name="Wang L."/>
            <person name="Xiong Q."/>
            <person name="Saelim N."/>
            <person name="Wang L."/>
            <person name="Nong W."/>
            <person name="Wan A.T."/>
            <person name="Shi M."/>
            <person name="Liu X."/>
            <person name="Cao Q."/>
            <person name="Hui J.H.L."/>
            <person name="Sookrung N."/>
            <person name="Leung T.F."/>
            <person name="Tungtrongchitr A."/>
            <person name="Tsui S.K.W."/>
        </authorList>
    </citation>
    <scope>NUCLEOTIDE SEQUENCE [LARGE SCALE GENOMIC DNA]</scope>
    <source>
        <strain evidence="2">PWHHKU_190912</strain>
    </source>
</reference>
<dbReference type="Pfam" id="PF04937">
    <property type="entry name" value="DUF659"/>
    <property type="match status" value="1"/>
</dbReference>
<proteinExistence type="predicted"/>
<evidence type="ECO:0000313" key="3">
    <source>
        <dbReference type="Proteomes" id="UP001148838"/>
    </source>
</evidence>
<dbReference type="Proteomes" id="UP001148838">
    <property type="component" value="Unassembled WGS sequence"/>
</dbReference>
<name>A0ABQ8TP37_PERAM</name>
<feature type="domain" description="DUF659" evidence="1">
    <location>
        <begin position="45"/>
        <end position="126"/>
    </location>
</feature>
<protein>
    <recommendedName>
        <fullName evidence="1">DUF659 domain-containing protein</fullName>
    </recommendedName>
</protein>
<evidence type="ECO:0000259" key="1">
    <source>
        <dbReference type="Pfam" id="PF04937"/>
    </source>
</evidence>
<evidence type="ECO:0000313" key="2">
    <source>
        <dbReference type="EMBL" id="KAJ4447676.1"/>
    </source>
</evidence>
<comment type="caution">
    <text evidence="2">The sequence shown here is derived from an EMBL/GenBank/DDBJ whole genome shotgun (WGS) entry which is preliminary data.</text>
</comment>
<keyword evidence="3" id="KW-1185">Reference proteome</keyword>